<comment type="caution">
    <text evidence="1">The sequence shown here is derived from an EMBL/GenBank/DDBJ whole genome shotgun (WGS) entry which is preliminary data.</text>
</comment>
<name>A0A812F332_9ARCH</name>
<dbReference type="AlphaFoldDB" id="A0A812F332"/>
<evidence type="ECO:0000313" key="2">
    <source>
        <dbReference type="Proteomes" id="UP000655759"/>
    </source>
</evidence>
<evidence type="ECO:0000313" key="1">
    <source>
        <dbReference type="EMBL" id="CAE6497292.1"/>
    </source>
</evidence>
<reference evidence="1" key="1">
    <citation type="submission" date="2021-02" db="EMBL/GenBank/DDBJ databases">
        <authorList>
            <person name="Han P."/>
        </authorList>
    </citation>
    <scope>NUCLEOTIDE SEQUENCE</scope>
    <source>
        <strain evidence="1">Candidatus Nitrosotenuis uzonensis 5A</strain>
    </source>
</reference>
<dbReference type="RefSeq" id="WP_205099757.1">
    <property type="nucleotide sequence ID" value="NZ_CAJNAQ010000005.1"/>
</dbReference>
<organism evidence="1 2">
    <name type="scientific">Candidatus Nitrosotenuis uzonensis</name>
    <dbReference type="NCBI Taxonomy" id="1407055"/>
    <lineage>
        <taxon>Archaea</taxon>
        <taxon>Nitrososphaerota</taxon>
        <taxon>Candidatus Nitrosotenuis</taxon>
    </lineage>
</organism>
<sequence>MKGDILLQNVQVRGFIPATIGKNAKEGKKKIKIAIEKKLGKNIDSVRKRCEGKPLWISVTFYLKKDSAHAKKDLDSLSNVLLAVLSKEMSSGKDAEPGLEIIKDDSTVYRIIFEKKMIDSESDEGFTFSIYEWSYS</sequence>
<proteinExistence type="predicted"/>
<dbReference type="EMBL" id="CAJNAQ010000005">
    <property type="protein sequence ID" value="CAE6497292.1"/>
    <property type="molecule type" value="Genomic_DNA"/>
</dbReference>
<protein>
    <submittedName>
        <fullName evidence="1">Uncharacterized protein</fullName>
    </submittedName>
</protein>
<gene>
    <name evidence="1" type="ORF">NUZ5A_50653</name>
</gene>
<accession>A0A812F332</accession>
<dbReference type="Proteomes" id="UP000655759">
    <property type="component" value="Unassembled WGS sequence"/>
</dbReference>